<dbReference type="PANTHER" id="PTHR23150:SF19">
    <property type="entry name" value="FORMYLGLYCINE-GENERATING ENZYME"/>
    <property type="match status" value="1"/>
</dbReference>
<feature type="domain" description="Sulfatase-modifying factor enzyme-like" evidence="1">
    <location>
        <begin position="132"/>
        <end position="291"/>
    </location>
</feature>
<accession>Q7URL9</accession>
<keyword evidence="3" id="KW-1185">Reference proteome</keyword>
<dbReference type="PATRIC" id="fig|243090.15.peg.2677"/>
<dbReference type="EnsemblBacteria" id="CAD74319">
    <property type="protein sequence ID" value="CAD74319"/>
    <property type="gene ID" value="RB5581"/>
</dbReference>
<gene>
    <name evidence="2" type="ordered locus">RB5581</name>
</gene>
<dbReference type="EMBL" id="BX294142">
    <property type="protein sequence ID" value="CAD74319.1"/>
    <property type="molecule type" value="Genomic_DNA"/>
</dbReference>
<dbReference type="InParanoid" id="Q7URL9"/>
<dbReference type="InterPro" id="IPR016187">
    <property type="entry name" value="CTDL_fold"/>
</dbReference>
<dbReference type="PANTHER" id="PTHR23150">
    <property type="entry name" value="SULFATASE MODIFYING FACTOR 1, 2"/>
    <property type="match status" value="1"/>
</dbReference>
<protein>
    <recommendedName>
        <fullName evidence="1">Sulfatase-modifying factor enzyme-like domain-containing protein</fullName>
    </recommendedName>
</protein>
<evidence type="ECO:0000313" key="3">
    <source>
        <dbReference type="Proteomes" id="UP000001025"/>
    </source>
</evidence>
<proteinExistence type="predicted"/>
<dbReference type="OrthoDB" id="272257at2"/>
<dbReference type="HOGENOM" id="CLU_012431_2_0_0"/>
<reference evidence="2 3" key="1">
    <citation type="journal article" date="2003" name="Proc. Natl. Acad. Sci. U.S.A.">
        <title>Complete genome sequence of the marine planctomycete Pirellula sp. strain 1.</title>
        <authorList>
            <person name="Gloeckner F.O."/>
            <person name="Kube M."/>
            <person name="Bauer M."/>
            <person name="Teeling H."/>
            <person name="Lombardot T."/>
            <person name="Ludwig W."/>
            <person name="Gade D."/>
            <person name="Beck A."/>
            <person name="Borzym K."/>
            <person name="Heitmann K."/>
            <person name="Rabus R."/>
            <person name="Schlesner H."/>
            <person name="Amann R."/>
            <person name="Reinhardt R."/>
        </authorList>
    </citation>
    <scope>NUCLEOTIDE SEQUENCE [LARGE SCALE GENOMIC DNA]</scope>
    <source>
        <strain evidence="3">DSM 10527 / NCIMB 13988 / SH1</strain>
    </source>
</reference>
<dbReference type="eggNOG" id="COG1262">
    <property type="taxonomic scope" value="Bacteria"/>
</dbReference>
<dbReference type="Proteomes" id="UP000001025">
    <property type="component" value="Chromosome"/>
</dbReference>
<evidence type="ECO:0000313" key="2">
    <source>
        <dbReference type="EMBL" id="CAD74319.1"/>
    </source>
</evidence>
<dbReference type="Gene3D" id="3.90.1580.10">
    <property type="entry name" value="paralog of FGE (formylglycine-generating enzyme)"/>
    <property type="match status" value="1"/>
</dbReference>
<dbReference type="Pfam" id="PF03781">
    <property type="entry name" value="FGE-sulfatase"/>
    <property type="match status" value="1"/>
</dbReference>
<dbReference type="KEGG" id="rba:RB5581"/>
<sequence length="397" mass="44316">MHCPSVGGDSKDGRMDPFRPLSLRAAMLIRNRFVLILLVLASCPLVAEARGPESRVQSKCPTDERSVKTDRGFMVVYTQRIPGTNVEIEMVPVAGGTIDLKPPSPTPWVDASGVKQSEATLVPPKVALDPKVQTVAIEPFWMGKLEITMEQYMPYRQLYYAHKKAAFRKGYQRPGFDEVDGVTAPTDVYDYSINFEFAGASDSPVPTTSQFAARQYTKWLSLVCEVDYRLPLRSEWQHACVSGQKTERLVDDVAVHFENTEAVDVLLTGSKAASSLGLHDMQGNVSEWVIEDTATTGLFRGHVAIGGNFNSDAKDCQCDSMLRSTEDWWDEDPDFPPSPWWATSDESRATGFRIISPLTQMSDKQRELYWEADSDRLREDVESRVESGRGSFGLVKP</sequence>
<evidence type="ECO:0000259" key="1">
    <source>
        <dbReference type="Pfam" id="PF03781"/>
    </source>
</evidence>
<organism evidence="2 3">
    <name type="scientific">Rhodopirellula baltica (strain DSM 10527 / NCIMB 13988 / SH1)</name>
    <dbReference type="NCBI Taxonomy" id="243090"/>
    <lineage>
        <taxon>Bacteria</taxon>
        <taxon>Pseudomonadati</taxon>
        <taxon>Planctomycetota</taxon>
        <taxon>Planctomycetia</taxon>
        <taxon>Pirellulales</taxon>
        <taxon>Pirellulaceae</taxon>
        <taxon>Rhodopirellula</taxon>
    </lineage>
</organism>
<name>Q7URL9_RHOBA</name>
<dbReference type="GO" id="GO:0120147">
    <property type="term" value="F:formylglycine-generating oxidase activity"/>
    <property type="evidence" value="ECO:0000318"/>
    <property type="project" value="GO_Central"/>
</dbReference>
<dbReference type="AlphaFoldDB" id="Q7URL9"/>
<dbReference type="STRING" id="243090.RB5581"/>
<dbReference type="InterPro" id="IPR042095">
    <property type="entry name" value="SUMF_sf"/>
</dbReference>
<dbReference type="InterPro" id="IPR051043">
    <property type="entry name" value="Sulfatase_Mod_Factor_Kinase"/>
</dbReference>
<dbReference type="SUPFAM" id="SSF56436">
    <property type="entry name" value="C-type lectin-like"/>
    <property type="match status" value="1"/>
</dbReference>
<dbReference type="InterPro" id="IPR005532">
    <property type="entry name" value="SUMF_dom"/>
</dbReference>